<dbReference type="InterPro" id="IPR013320">
    <property type="entry name" value="ConA-like_dom_sf"/>
</dbReference>
<accession>A0A8S1H4G3</accession>
<feature type="chain" id="PRO_5035799581" evidence="11">
    <location>
        <begin position="20"/>
        <end position="1426"/>
    </location>
</feature>
<dbReference type="FunFam" id="3.80.10.10:FF:000002">
    <property type="entry name" value="Slit guidance ligand 2"/>
    <property type="match status" value="1"/>
</dbReference>
<evidence type="ECO:0000256" key="3">
    <source>
        <dbReference type="ARBA" id="ARBA00022525"/>
    </source>
</evidence>
<comment type="caution">
    <text evidence="15">The sequence shown here is derived from an EMBL/GenBank/DDBJ whole genome shotgun (WGS) entry which is preliminary data.</text>
</comment>
<evidence type="ECO:0000256" key="7">
    <source>
        <dbReference type="ARBA" id="ARBA00022737"/>
    </source>
</evidence>
<dbReference type="PROSITE" id="PS50026">
    <property type="entry name" value="EGF_3"/>
    <property type="match status" value="7"/>
</dbReference>
<dbReference type="InterPro" id="IPR000742">
    <property type="entry name" value="EGF"/>
</dbReference>
<keyword evidence="7" id="KW-0677">Repeat</keyword>
<dbReference type="FunFam" id="2.10.25.10:FF:000053">
    <property type="entry name" value="Slit guidance ligand 2"/>
    <property type="match status" value="1"/>
</dbReference>
<dbReference type="SMART" id="SM00082">
    <property type="entry name" value="LRRCT"/>
    <property type="match status" value="4"/>
</dbReference>
<dbReference type="SMART" id="SM00013">
    <property type="entry name" value="LRRNT"/>
    <property type="match status" value="4"/>
</dbReference>
<feature type="domain" description="EGF-like" evidence="14">
    <location>
        <begin position="957"/>
        <end position="993"/>
    </location>
</feature>
<dbReference type="CDD" id="cd00054">
    <property type="entry name" value="EGF_CA"/>
    <property type="match status" value="5"/>
</dbReference>
<dbReference type="Pfam" id="PF00560">
    <property type="entry name" value="LRR_1"/>
    <property type="match status" value="1"/>
</dbReference>
<dbReference type="PROSITE" id="PS01186">
    <property type="entry name" value="EGF_2"/>
    <property type="match status" value="6"/>
</dbReference>
<evidence type="ECO:0000256" key="11">
    <source>
        <dbReference type="SAM" id="SignalP"/>
    </source>
</evidence>
<dbReference type="FunFam" id="3.80.10.10:FF:001363">
    <property type="entry name" value="Slit homolog 1 protein"/>
    <property type="match status" value="1"/>
</dbReference>
<dbReference type="PANTHER" id="PTHR24369:SF196">
    <property type="entry name" value="RETICULON 4 RECEPTOR LIKE 1"/>
    <property type="match status" value="1"/>
</dbReference>
<dbReference type="PROSITE" id="PS00010">
    <property type="entry name" value="ASX_HYDROXYL"/>
    <property type="match status" value="2"/>
</dbReference>
<keyword evidence="6 11" id="KW-0732">Signal</keyword>
<evidence type="ECO:0000259" key="12">
    <source>
        <dbReference type="PROSITE" id="PS01225"/>
    </source>
</evidence>
<dbReference type="GO" id="GO:0005509">
    <property type="term" value="F:calcium ion binding"/>
    <property type="evidence" value="ECO:0007669"/>
    <property type="project" value="InterPro"/>
</dbReference>
<proteinExistence type="predicted"/>
<dbReference type="SUPFAM" id="SSF49899">
    <property type="entry name" value="Concanavalin A-like lectins/glucanases"/>
    <property type="match status" value="1"/>
</dbReference>
<feature type="disulfide bond" evidence="10">
    <location>
        <begin position="983"/>
        <end position="992"/>
    </location>
</feature>
<evidence type="ECO:0000256" key="1">
    <source>
        <dbReference type="ARBA" id="ARBA00004613"/>
    </source>
</evidence>
<dbReference type="InterPro" id="IPR018097">
    <property type="entry name" value="EGF_Ca-bd_CS"/>
</dbReference>
<dbReference type="PROSITE" id="PS01185">
    <property type="entry name" value="CTCK_1"/>
    <property type="match status" value="1"/>
</dbReference>
<evidence type="ECO:0000256" key="8">
    <source>
        <dbReference type="ARBA" id="ARBA00023157"/>
    </source>
</evidence>
<dbReference type="Pfam" id="PF02210">
    <property type="entry name" value="Laminin_G_2"/>
    <property type="match status" value="1"/>
</dbReference>
<feature type="disulfide bond" evidence="10">
    <location>
        <begin position="1109"/>
        <end position="1118"/>
    </location>
</feature>
<dbReference type="GO" id="GO:0005886">
    <property type="term" value="C:plasma membrane"/>
    <property type="evidence" value="ECO:0007669"/>
    <property type="project" value="TreeGrafter"/>
</dbReference>
<dbReference type="Pfam" id="PF13855">
    <property type="entry name" value="LRR_8"/>
    <property type="match status" value="5"/>
</dbReference>
<dbReference type="Proteomes" id="UP000835052">
    <property type="component" value="Unassembled WGS sequence"/>
</dbReference>
<keyword evidence="3" id="KW-0964">Secreted</keyword>
<keyword evidence="8 10" id="KW-1015">Disulfide bond</keyword>
<feature type="domain" description="EGF-like" evidence="14">
    <location>
        <begin position="918"/>
        <end position="955"/>
    </location>
</feature>
<feature type="disulfide bond" evidence="10">
    <location>
        <begin position="1086"/>
        <end position="1096"/>
    </location>
</feature>
<feature type="disulfide bond" evidence="10">
    <location>
        <begin position="906"/>
        <end position="915"/>
    </location>
</feature>
<evidence type="ECO:0000313" key="16">
    <source>
        <dbReference type="Proteomes" id="UP000835052"/>
    </source>
</evidence>
<keyword evidence="2" id="KW-0217">Developmental protein</keyword>
<dbReference type="FunFam" id="2.10.25.10:FF:000851">
    <property type="entry name" value="Slit homolog 1 protein"/>
    <property type="match status" value="1"/>
</dbReference>
<feature type="domain" description="CTCK" evidence="12">
    <location>
        <begin position="1336"/>
        <end position="1416"/>
    </location>
</feature>
<feature type="disulfide bond" evidence="10">
    <location>
        <begin position="1327"/>
        <end position="1336"/>
    </location>
</feature>
<dbReference type="SMART" id="SM00365">
    <property type="entry name" value="LRR_SD22"/>
    <property type="match status" value="9"/>
</dbReference>
<dbReference type="PROSITE" id="PS01187">
    <property type="entry name" value="EGF_CA"/>
    <property type="match status" value="2"/>
</dbReference>
<sequence length="1426" mass="158709">MLRILLAVLLAVLVDRINACPQLCACSSNTVICTGKGLVRIPKRHSCGHSQIVKIFKKNRIVVIRKGDLDHLKQLKILQLMDNHIHSIEDHAFDALESLERLRLNKNRLRSLPDEIFANNKNLHRLDLSENFLTAVTDDQLRGPKNMRNLQMDKNNLVCLETNVISSWNSLEVLTVNNNNLTTLGEIDMMPNLRLFRLSENPWLCDCRLKWMKRSTTGQAATHAKCAKPATLQGSSINSVDESMMKCSGIEKRATASCKEARVCPAVCTCTETTVDCRDRGLMHIPANLPPHTTELRLEENFITYVPPKAFHNLKNLRRLELSKNSINEISPKAFEGLHNLNILALYGNNLTELPVDAFVGLPNLRILLMNANQLHCIRRGTFDALYNLNLLSLYDNQIKSISEATFKNLTKLQTLHLGRNPLICDCNLEWLARMQAEKSYETTGARCEQPKRIARKRIASLTLNKFRCKGSEMFITQRADECFIDFECPTQCSCHGTVVECSGKDLEAIPAETPTYATHLILSKNRISEVNTKGNLRLLNNLIKLDLSHNEISNIEDESLSNMRSLKDINFSNNKLRHFSSSALGKFTPVETLNLANNKIQCLTSTAFEGLSSLKNVQISGNDIACDCRIAPLAAWLQKNASNTVDVTTCNHPEATRGMLISNLALNELQCSDAANAICTDSGGYCPHGCTCQDNIVRCSNKDLTEFPAGIPLDTVELFLDSNRITEIPVDQINRLSNLTKLDLSHNQIVSIENNSFANLTRLSTLIISYNKLQCIQPFAFSGLGSLRILSLHGNDISVLPETAFSSLVNITHIAVGSNSLYCDCRMAWFSRWIKLKFVEAGIARCDSPSNLANQLLLTSHPQTFVCDFIVPKHVTAKCDACVESPCKNKATCERVGGNGYKCTCPAGFHGRNCEKEIDACYGHPCMNNATCKVVQAGRFMCVCQKGFKGDHCEENIDDCVNNKCQNGAKCIDMVNSYRCDCPREFSGKYCENRLELCSKGLNPCENGAKCQKTENSYNCTCLPGFTGQNCSVNIDDCTGHMCKNGGICIDGITTYSCQCIMGFTGQFCDIPPTSNALYPNTAQCQSSSCGHGACVHNEETNEYECKCHEGFAGSKCDRQVSVGFNRPGAYIALEPWNVANGNLSFTLRTTNRSGLIAYYGDENFISAELYDGRIKIAYYIGNYPPSHMYSYITVNDGMPHRISLLLEGKKCHLRIDDQTVQTVENGGKKEKMVIDSKQYLYLGGLPEHQANRAKSVFHIKEHDSLKGCIGQIHVNGDLIEVQNAIEKEKTEEGCSGVVDLCAGVHCGHGSCENNSTRPNGYVCRCQQGYSGQTCQEREITCNKEKFRKVHIENDCRSIEEIKNAECSGYCGDGEECCYAVKTKKRRVKMHCKDGTSRISIVNIIRKCQCVDFCPAPEFSSVFLR</sequence>
<dbReference type="Gene3D" id="2.10.25.10">
    <property type="entry name" value="Laminin"/>
    <property type="match status" value="7"/>
</dbReference>
<comment type="caution">
    <text evidence="10">Lacks conserved residue(s) required for the propagation of feature annotation.</text>
</comment>
<dbReference type="SMART" id="SM00282">
    <property type="entry name" value="LamG"/>
    <property type="match status" value="1"/>
</dbReference>
<dbReference type="SMART" id="SM00364">
    <property type="entry name" value="LRR_BAC"/>
    <property type="match status" value="4"/>
</dbReference>
<dbReference type="SMART" id="SM00041">
    <property type="entry name" value="CT"/>
    <property type="match status" value="1"/>
</dbReference>
<feature type="domain" description="EGF-like" evidence="14">
    <location>
        <begin position="1035"/>
        <end position="1071"/>
    </location>
</feature>
<protein>
    <submittedName>
        <fullName evidence="15">Uncharacterized protein</fullName>
    </submittedName>
</protein>
<dbReference type="PRINTS" id="PR00019">
    <property type="entry name" value="LEURICHRPT"/>
</dbReference>
<dbReference type="InterPro" id="IPR001611">
    <property type="entry name" value="Leu-rich_rpt"/>
</dbReference>
<dbReference type="SMART" id="SM00181">
    <property type="entry name" value="EGF"/>
    <property type="match status" value="7"/>
</dbReference>
<name>A0A8S1H4G3_9PELO</name>
<dbReference type="SMART" id="SM00179">
    <property type="entry name" value="EGF_CA"/>
    <property type="match status" value="7"/>
</dbReference>
<feature type="domain" description="Laminin G" evidence="13">
    <location>
        <begin position="1122"/>
        <end position="1296"/>
    </location>
</feature>
<dbReference type="SUPFAM" id="SSF52058">
    <property type="entry name" value="L domain-like"/>
    <property type="match status" value="2"/>
</dbReference>
<dbReference type="InterPro" id="IPR006207">
    <property type="entry name" value="Cys_knot_C"/>
</dbReference>
<feature type="disulfide bond" evidence="10">
    <location>
        <begin position="945"/>
        <end position="954"/>
    </location>
</feature>
<dbReference type="InterPro" id="IPR003591">
    <property type="entry name" value="Leu-rich_rpt_typical-subtyp"/>
</dbReference>
<gene>
    <name evidence="15" type="ORF">CAUJ_LOCUS6528</name>
</gene>
<feature type="disulfide bond" evidence="10">
    <location>
        <begin position="1308"/>
        <end position="1325"/>
    </location>
</feature>
<feature type="domain" description="EGF-like" evidence="14">
    <location>
        <begin position="995"/>
        <end position="1033"/>
    </location>
</feature>
<keyword evidence="5" id="KW-0433">Leucine-rich repeat</keyword>
<comment type="subcellular location">
    <subcellularLocation>
        <location evidence="1">Secreted</location>
    </subcellularLocation>
</comment>
<dbReference type="FunFam" id="3.80.10.10:FF:000004">
    <property type="entry name" value="Slit guidance ligand 2"/>
    <property type="match status" value="1"/>
</dbReference>
<dbReference type="InterPro" id="IPR000372">
    <property type="entry name" value="LRRNT"/>
</dbReference>
<dbReference type="GO" id="GO:0005576">
    <property type="term" value="C:extracellular region"/>
    <property type="evidence" value="ECO:0007669"/>
    <property type="project" value="UniProtKB-SubCell"/>
</dbReference>
<dbReference type="PROSITE" id="PS01225">
    <property type="entry name" value="CTCK_2"/>
    <property type="match status" value="1"/>
</dbReference>
<dbReference type="PROSITE" id="PS50025">
    <property type="entry name" value="LAM_G_DOMAIN"/>
    <property type="match status" value="1"/>
</dbReference>
<dbReference type="PROSITE" id="PS51450">
    <property type="entry name" value="LRR"/>
    <property type="match status" value="6"/>
</dbReference>
<dbReference type="OrthoDB" id="283575at2759"/>
<dbReference type="PANTHER" id="PTHR24369">
    <property type="entry name" value="ANTIGEN BSP, PUTATIVE-RELATED"/>
    <property type="match status" value="1"/>
</dbReference>
<reference evidence="15" key="1">
    <citation type="submission" date="2020-10" db="EMBL/GenBank/DDBJ databases">
        <authorList>
            <person name="Kikuchi T."/>
        </authorList>
    </citation>
    <scope>NUCLEOTIDE SEQUENCE</scope>
    <source>
        <strain evidence="15">NKZ352</strain>
    </source>
</reference>
<dbReference type="InterPro" id="IPR050541">
    <property type="entry name" value="LRR_TM_domain-containing"/>
</dbReference>
<dbReference type="FunFam" id="3.80.10.10:FF:000770">
    <property type="entry name" value="Uncharacterized protein"/>
    <property type="match status" value="1"/>
</dbReference>
<evidence type="ECO:0000313" key="15">
    <source>
        <dbReference type="EMBL" id="CAD6190609.1"/>
    </source>
</evidence>
<feature type="disulfide bond" evidence="10">
    <location>
        <begin position="1303"/>
        <end position="1313"/>
    </location>
</feature>
<dbReference type="InterPro" id="IPR001791">
    <property type="entry name" value="Laminin_G"/>
</dbReference>
<keyword evidence="9" id="KW-0325">Glycoprotein</keyword>
<feature type="domain" description="EGF-like" evidence="14">
    <location>
        <begin position="1082"/>
        <end position="1119"/>
    </location>
</feature>
<dbReference type="FunFam" id="2.10.25.10:FF:000080">
    <property type="entry name" value="Neurogenic locus notch 1"/>
    <property type="match status" value="1"/>
</dbReference>
<dbReference type="InterPro" id="IPR000483">
    <property type="entry name" value="Cys-rich_flank_reg_C"/>
</dbReference>
<dbReference type="Pfam" id="PF01462">
    <property type="entry name" value="LRRNT"/>
    <property type="match status" value="3"/>
</dbReference>
<feature type="disulfide bond" evidence="10">
    <location>
        <begin position="1061"/>
        <end position="1070"/>
    </location>
</feature>
<organism evidence="15 16">
    <name type="scientific">Caenorhabditis auriculariae</name>
    <dbReference type="NCBI Taxonomy" id="2777116"/>
    <lineage>
        <taxon>Eukaryota</taxon>
        <taxon>Metazoa</taxon>
        <taxon>Ecdysozoa</taxon>
        <taxon>Nematoda</taxon>
        <taxon>Chromadorea</taxon>
        <taxon>Rhabditida</taxon>
        <taxon>Rhabditina</taxon>
        <taxon>Rhabditomorpha</taxon>
        <taxon>Rhabditoidea</taxon>
        <taxon>Rhabditidae</taxon>
        <taxon>Peloderinae</taxon>
        <taxon>Caenorhabditis</taxon>
    </lineage>
</organism>
<dbReference type="InterPro" id="IPR032675">
    <property type="entry name" value="LRR_dom_sf"/>
</dbReference>
<dbReference type="EMBL" id="CAJGYM010000016">
    <property type="protein sequence ID" value="CAD6190609.1"/>
    <property type="molecule type" value="Genomic_DNA"/>
</dbReference>
<keyword evidence="4 10" id="KW-0245">EGF-like domain</keyword>
<feature type="domain" description="EGF-like" evidence="14">
    <location>
        <begin position="1299"/>
        <end position="1337"/>
    </location>
</feature>
<evidence type="ECO:0000256" key="4">
    <source>
        <dbReference type="ARBA" id="ARBA00022536"/>
    </source>
</evidence>
<dbReference type="FunFam" id="2.10.25.10:FF:000045">
    <property type="entry name" value="Slit guidance ligand 2"/>
    <property type="match status" value="1"/>
</dbReference>
<evidence type="ECO:0000256" key="5">
    <source>
        <dbReference type="ARBA" id="ARBA00022614"/>
    </source>
</evidence>
<dbReference type="Gene3D" id="2.60.120.200">
    <property type="match status" value="1"/>
</dbReference>
<dbReference type="GO" id="GO:0007399">
    <property type="term" value="P:nervous system development"/>
    <property type="evidence" value="ECO:0007669"/>
    <property type="project" value="UniProtKB-ARBA"/>
</dbReference>
<dbReference type="SMART" id="SM00369">
    <property type="entry name" value="LRR_TYP"/>
    <property type="match status" value="14"/>
</dbReference>
<evidence type="ECO:0000259" key="13">
    <source>
        <dbReference type="PROSITE" id="PS50025"/>
    </source>
</evidence>
<evidence type="ECO:0000259" key="14">
    <source>
        <dbReference type="PROSITE" id="PS50026"/>
    </source>
</evidence>
<dbReference type="InterPro" id="IPR000152">
    <property type="entry name" value="EGF-type_Asp/Asn_hydroxyl_site"/>
</dbReference>
<dbReference type="SUPFAM" id="SSF57196">
    <property type="entry name" value="EGF/Laminin"/>
    <property type="match status" value="6"/>
</dbReference>
<evidence type="ECO:0000256" key="9">
    <source>
        <dbReference type="ARBA" id="ARBA00023180"/>
    </source>
</evidence>
<evidence type="ECO:0000256" key="6">
    <source>
        <dbReference type="ARBA" id="ARBA00022729"/>
    </source>
</evidence>
<dbReference type="Gene3D" id="3.80.10.10">
    <property type="entry name" value="Ribonuclease Inhibitor"/>
    <property type="match status" value="5"/>
</dbReference>
<feature type="disulfide bond" evidence="10">
    <location>
        <begin position="1023"/>
        <end position="1032"/>
    </location>
</feature>
<dbReference type="Pfam" id="PF01463">
    <property type="entry name" value="LRRCT"/>
    <property type="match status" value="3"/>
</dbReference>
<evidence type="ECO:0000256" key="2">
    <source>
        <dbReference type="ARBA" id="ARBA00022473"/>
    </source>
</evidence>
<dbReference type="Pfam" id="PF00008">
    <property type="entry name" value="EGF"/>
    <property type="match status" value="5"/>
</dbReference>
<dbReference type="PROSITE" id="PS00022">
    <property type="entry name" value="EGF_1"/>
    <property type="match status" value="7"/>
</dbReference>
<evidence type="ECO:0000256" key="10">
    <source>
        <dbReference type="PROSITE-ProRule" id="PRU00076"/>
    </source>
</evidence>
<dbReference type="FunFam" id="2.10.25.10:FF:000063">
    <property type="entry name" value="Slit guidance ligand 2"/>
    <property type="match status" value="1"/>
</dbReference>
<dbReference type="CDD" id="cd00110">
    <property type="entry name" value="LamG"/>
    <property type="match status" value="1"/>
</dbReference>
<feature type="signal peptide" evidence="11">
    <location>
        <begin position="1"/>
        <end position="19"/>
    </location>
</feature>
<dbReference type="InterPro" id="IPR001881">
    <property type="entry name" value="EGF-like_Ca-bd_dom"/>
</dbReference>
<feature type="domain" description="EGF-like" evidence="14">
    <location>
        <begin position="881"/>
        <end position="916"/>
    </location>
</feature>
<keyword evidence="16" id="KW-1185">Reference proteome</keyword>